<dbReference type="Pfam" id="PF12833">
    <property type="entry name" value="HTH_18"/>
    <property type="match status" value="1"/>
</dbReference>
<dbReference type="SMART" id="SM00342">
    <property type="entry name" value="HTH_ARAC"/>
    <property type="match status" value="1"/>
</dbReference>
<dbReference type="RefSeq" id="WP_231484424.1">
    <property type="nucleotide sequence ID" value="NZ_BAAAZO010000010.1"/>
</dbReference>
<organism evidence="4 5">
    <name type="scientific">Kineosporia mesophila</name>
    <dbReference type="NCBI Taxonomy" id="566012"/>
    <lineage>
        <taxon>Bacteria</taxon>
        <taxon>Bacillati</taxon>
        <taxon>Actinomycetota</taxon>
        <taxon>Actinomycetes</taxon>
        <taxon>Kineosporiales</taxon>
        <taxon>Kineosporiaceae</taxon>
        <taxon>Kineosporia</taxon>
    </lineage>
</organism>
<evidence type="ECO:0000256" key="2">
    <source>
        <dbReference type="ARBA" id="ARBA00023163"/>
    </source>
</evidence>
<dbReference type="Pfam" id="PF01965">
    <property type="entry name" value="DJ-1_PfpI"/>
    <property type="match status" value="1"/>
</dbReference>
<dbReference type="Proteomes" id="UP001501074">
    <property type="component" value="Unassembled WGS sequence"/>
</dbReference>
<keyword evidence="5" id="KW-1185">Reference proteome</keyword>
<dbReference type="InterPro" id="IPR002818">
    <property type="entry name" value="DJ-1/PfpI"/>
</dbReference>
<dbReference type="InterPro" id="IPR029062">
    <property type="entry name" value="Class_I_gatase-like"/>
</dbReference>
<dbReference type="SUPFAM" id="SSF52317">
    <property type="entry name" value="Class I glutamine amidotransferase-like"/>
    <property type="match status" value="1"/>
</dbReference>
<feature type="domain" description="HTH araC/xylS-type" evidence="3">
    <location>
        <begin position="212"/>
        <end position="309"/>
    </location>
</feature>
<keyword evidence="1" id="KW-0805">Transcription regulation</keyword>
<name>A0ABP7AC83_9ACTN</name>
<evidence type="ECO:0000313" key="4">
    <source>
        <dbReference type="EMBL" id="GAA3629186.1"/>
    </source>
</evidence>
<dbReference type="Gene3D" id="1.10.10.60">
    <property type="entry name" value="Homeodomain-like"/>
    <property type="match status" value="1"/>
</dbReference>
<dbReference type="InterPro" id="IPR009057">
    <property type="entry name" value="Homeodomain-like_sf"/>
</dbReference>
<gene>
    <name evidence="4" type="ORF">GCM10022223_53420</name>
</gene>
<accession>A0ABP7AC83</accession>
<evidence type="ECO:0000313" key="5">
    <source>
        <dbReference type="Proteomes" id="UP001501074"/>
    </source>
</evidence>
<evidence type="ECO:0000259" key="3">
    <source>
        <dbReference type="PROSITE" id="PS01124"/>
    </source>
</evidence>
<dbReference type="PROSITE" id="PS01124">
    <property type="entry name" value="HTH_ARAC_FAMILY_2"/>
    <property type="match status" value="1"/>
</dbReference>
<dbReference type="InterPro" id="IPR018060">
    <property type="entry name" value="HTH_AraC"/>
</dbReference>
<evidence type="ECO:0000256" key="1">
    <source>
        <dbReference type="ARBA" id="ARBA00023015"/>
    </source>
</evidence>
<dbReference type="CDD" id="cd03137">
    <property type="entry name" value="GATase1_AraC_1"/>
    <property type="match status" value="1"/>
</dbReference>
<sequence length="316" mass="33303">MMVHRVGVLVFDDVLLLDVAGPVQVFSEADAGLGRYEIVTVGLAGPVVRTSSGVRLSVDEAAGDGGFDTLIVPGGEGARRLDQELVTTLRRLSGPAGRVASVCTGAFLLAEAGILDGREATTHWRHADLLRRAYPKVKVTADAIFVRSGSVFSSAGVTAGIDLALALVEDDHGASVARDVAQEMVVFMRRPGGQSQFSARLALPAEPAGPLRDVLDAVTADPAGPHTVQALARRAGVSARHLHRMFDQALGMTPSRFVEVSRVEAAQQYLVSGASVSTAARAGGFSSDETMRRAFQRQLGLTPTAYRERFATTGVL</sequence>
<dbReference type="PANTHER" id="PTHR43130:SF3">
    <property type="entry name" value="HTH-TYPE TRANSCRIPTIONAL REGULATOR RV1931C"/>
    <property type="match status" value="1"/>
</dbReference>
<protein>
    <submittedName>
        <fullName evidence="4">GlxA family transcriptional regulator</fullName>
    </submittedName>
</protein>
<dbReference type="InterPro" id="IPR052158">
    <property type="entry name" value="INH-QAR"/>
</dbReference>
<comment type="caution">
    <text evidence="4">The sequence shown here is derived from an EMBL/GenBank/DDBJ whole genome shotgun (WGS) entry which is preliminary data.</text>
</comment>
<dbReference type="PANTHER" id="PTHR43130">
    <property type="entry name" value="ARAC-FAMILY TRANSCRIPTIONAL REGULATOR"/>
    <property type="match status" value="1"/>
</dbReference>
<dbReference type="SUPFAM" id="SSF46689">
    <property type="entry name" value="Homeodomain-like"/>
    <property type="match status" value="2"/>
</dbReference>
<dbReference type="Gene3D" id="3.40.50.880">
    <property type="match status" value="1"/>
</dbReference>
<dbReference type="EMBL" id="BAAAZO010000010">
    <property type="protein sequence ID" value="GAA3629186.1"/>
    <property type="molecule type" value="Genomic_DNA"/>
</dbReference>
<reference evidence="5" key="1">
    <citation type="journal article" date="2019" name="Int. J. Syst. Evol. Microbiol.">
        <title>The Global Catalogue of Microorganisms (GCM) 10K type strain sequencing project: providing services to taxonomists for standard genome sequencing and annotation.</title>
        <authorList>
            <consortium name="The Broad Institute Genomics Platform"/>
            <consortium name="The Broad Institute Genome Sequencing Center for Infectious Disease"/>
            <person name="Wu L."/>
            <person name="Ma J."/>
        </authorList>
    </citation>
    <scope>NUCLEOTIDE SEQUENCE [LARGE SCALE GENOMIC DNA]</scope>
    <source>
        <strain evidence="5">JCM 16902</strain>
    </source>
</reference>
<keyword evidence="2" id="KW-0804">Transcription</keyword>
<proteinExistence type="predicted"/>